<sequence>MININVSITVAKFEKCISYNITDSNYFGQKTSPKKLSSAIPINIGEILNECSTGLMIIDYYKTNHKLNDNIRTLLVDTILNYVITKKISMSDIYFFKYDTNKNPKGKLYAKYYNSMRTLKTSSLIPSSPHTKSSKKPLNRNHDLHFGILVEPENCYVL</sequence>
<gene>
    <name evidence="1" type="ORF">FWK35_00032486</name>
</gene>
<dbReference type="AlphaFoldDB" id="A0A6G0VI55"/>
<evidence type="ECO:0000313" key="1">
    <source>
        <dbReference type="EMBL" id="KAF0687878.1"/>
    </source>
</evidence>
<dbReference type="EMBL" id="VUJU01016707">
    <property type="protein sequence ID" value="KAF0687878.1"/>
    <property type="molecule type" value="Genomic_DNA"/>
</dbReference>
<proteinExistence type="predicted"/>
<accession>A0A6G0VI55</accession>
<reference evidence="1 2" key="1">
    <citation type="submission" date="2019-08" db="EMBL/GenBank/DDBJ databases">
        <title>Whole genome of Aphis craccivora.</title>
        <authorList>
            <person name="Voronova N.V."/>
            <person name="Shulinski R.S."/>
            <person name="Bandarenka Y.V."/>
            <person name="Zhorov D.G."/>
            <person name="Warner D."/>
        </authorList>
    </citation>
    <scope>NUCLEOTIDE SEQUENCE [LARGE SCALE GENOMIC DNA]</scope>
    <source>
        <strain evidence="1">180601</strain>
        <tissue evidence="1">Whole Body</tissue>
    </source>
</reference>
<dbReference type="Proteomes" id="UP000478052">
    <property type="component" value="Unassembled WGS sequence"/>
</dbReference>
<name>A0A6G0VI55_APHCR</name>
<dbReference type="OrthoDB" id="7546895at2759"/>
<comment type="caution">
    <text evidence="1">The sequence shown here is derived from an EMBL/GenBank/DDBJ whole genome shotgun (WGS) entry which is preliminary data.</text>
</comment>
<protein>
    <submittedName>
        <fullName evidence="1">Uncharacterized protein</fullName>
    </submittedName>
</protein>
<evidence type="ECO:0000313" key="2">
    <source>
        <dbReference type="Proteomes" id="UP000478052"/>
    </source>
</evidence>
<keyword evidence="2" id="KW-1185">Reference proteome</keyword>
<organism evidence="1 2">
    <name type="scientific">Aphis craccivora</name>
    <name type="common">Cowpea aphid</name>
    <dbReference type="NCBI Taxonomy" id="307492"/>
    <lineage>
        <taxon>Eukaryota</taxon>
        <taxon>Metazoa</taxon>
        <taxon>Ecdysozoa</taxon>
        <taxon>Arthropoda</taxon>
        <taxon>Hexapoda</taxon>
        <taxon>Insecta</taxon>
        <taxon>Pterygota</taxon>
        <taxon>Neoptera</taxon>
        <taxon>Paraneoptera</taxon>
        <taxon>Hemiptera</taxon>
        <taxon>Sternorrhyncha</taxon>
        <taxon>Aphidomorpha</taxon>
        <taxon>Aphidoidea</taxon>
        <taxon>Aphididae</taxon>
        <taxon>Aphidini</taxon>
        <taxon>Aphis</taxon>
        <taxon>Aphis</taxon>
    </lineage>
</organism>